<feature type="transmembrane region" description="Helical" evidence="7">
    <location>
        <begin position="215"/>
        <end position="239"/>
    </location>
</feature>
<dbReference type="InterPro" id="IPR049326">
    <property type="entry name" value="Rhodopsin_dom_fungi"/>
</dbReference>
<sequence>MPLPAAETFISFPHLHLWEEPLDPSSYQLSLLAEKGSLSRSANGSANQIRRLLILGQSSGLDRHHCCPTLFVAQRSLGKGGGGTKKMDFKTSLAIESWILYALGVVIVGCRLVSRRIKLGKWRAIMIDDYLMIFALINFTGVVVSINDVAKNGSNYMPPEEAASLSPQQVRMAIHGSIMTFVLEIFTLTAIWTVKACLLILYARLTSNTMTRQHTLVKIAAVYCALTYILVTLMFIFFWCRPTYEYWAVPVRIMQCATYYHHMIFTTACNISSDLLLLFIPIPIIIKTRLPAKKKAILCLILGLGVFNILAAILNRYYNFSTPNSYVFLYWYVAEVGIAVTVGNLPLCWPILRLVLGNTEETKTPSYHGETISGSNRRKRRRDPLGTVGTTVMGTNWDKLEEQECTGPASDASQTQRPGSEQGSQIELVLQGQKHNHLHNMAVSVEEAETQELQKSGSTATGTDELIMVTKPVDVSSQSPR</sequence>
<protein>
    <recommendedName>
        <fullName evidence="8">Rhodopsin domain-containing protein</fullName>
    </recommendedName>
</protein>
<evidence type="ECO:0000256" key="2">
    <source>
        <dbReference type="ARBA" id="ARBA00022692"/>
    </source>
</evidence>
<organism evidence="9 10">
    <name type="scientific">Ophiocordyceps unilateralis</name>
    <name type="common">Zombie-ant fungus</name>
    <name type="synonym">Torrubia unilateralis</name>
    <dbReference type="NCBI Taxonomy" id="268505"/>
    <lineage>
        <taxon>Eukaryota</taxon>
        <taxon>Fungi</taxon>
        <taxon>Dikarya</taxon>
        <taxon>Ascomycota</taxon>
        <taxon>Pezizomycotina</taxon>
        <taxon>Sordariomycetes</taxon>
        <taxon>Hypocreomycetidae</taxon>
        <taxon>Hypocreales</taxon>
        <taxon>Ophiocordycipitaceae</taxon>
        <taxon>Ophiocordyceps</taxon>
    </lineage>
</organism>
<accession>A0A2A9PJP9</accession>
<comment type="caution">
    <text evidence="9">The sequence shown here is derived from an EMBL/GenBank/DDBJ whole genome shotgun (WGS) entry which is preliminary data.</text>
</comment>
<evidence type="ECO:0000256" key="6">
    <source>
        <dbReference type="SAM" id="MobiDB-lite"/>
    </source>
</evidence>
<dbReference type="STRING" id="268505.A0A2A9PJP9"/>
<evidence type="ECO:0000256" key="3">
    <source>
        <dbReference type="ARBA" id="ARBA00022989"/>
    </source>
</evidence>
<dbReference type="Proteomes" id="UP000037136">
    <property type="component" value="Unassembled WGS sequence"/>
</dbReference>
<evidence type="ECO:0000313" key="10">
    <source>
        <dbReference type="Proteomes" id="UP000037136"/>
    </source>
</evidence>
<keyword evidence="3 7" id="KW-1133">Transmembrane helix</keyword>
<dbReference type="Pfam" id="PF20684">
    <property type="entry name" value="Fung_rhodopsin"/>
    <property type="match status" value="1"/>
</dbReference>
<dbReference type="OrthoDB" id="3903189at2759"/>
<feature type="transmembrane region" description="Helical" evidence="7">
    <location>
        <begin position="125"/>
        <end position="146"/>
    </location>
</feature>
<feature type="transmembrane region" description="Helical" evidence="7">
    <location>
        <begin position="178"/>
        <end position="203"/>
    </location>
</feature>
<evidence type="ECO:0000256" key="7">
    <source>
        <dbReference type="SAM" id="Phobius"/>
    </source>
</evidence>
<evidence type="ECO:0000259" key="8">
    <source>
        <dbReference type="Pfam" id="PF20684"/>
    </source>
</evidence>
<evidence type="ECO:0000256" key="1">
    <source>
        <dbReference type="ARBA" id="ARBA00004141"/>
    </source>
</evidence>
<proteinExistence type="inferred from homology"/>
<keyword evidence="4 7" id="KW-0472">Membrane</keyword>
<dbReference type="EMBL" id="LAZP02000063">
    <property type="protein sequence ID" value="PFH61599.1"/>
    <property type="molecule type" value="Genomic_DNA"/>
</dbReference>
<keyword evidence="10" id="KW-1185">Reference proteome</keyword>
<dbReference type="AlphaFoldDB" id="A0A2A9PJP9"/>
<feature type="transmembrane region" description="Helical" evidence="7">
    <location>
        <begin position="259"/>
        <end position="285"/>
    </location>
</feature>
<feature type="transmembrane region" description="Helical" evidence="7">
    <location>
        <begin position="297"/>
        <end position="318"/>
    </location>
</feature>
<feature type="transmembrane region" description="Helical" evidence="7">
    <location>
        <begin position="330"/>
        <end position="352"/>
    </location>
</feature>
<feature type="region of interest" description="Disordered" evidence="6">
    <location>
        <begin position="365"/>
        <end position="424"/>
    </location>
</feature>
<evidence type="ECO:0000256" key="4">
    <source>
        <dbReference type="ARBA" id="ARBA00023136"/>
    </source>
</evidence>
<feature type="transmembrane region" description="Helical" evidence="7">
    <location>
        <begin position="93"/>
        <end position="113"/>
    </location>
</feature>
<feature type="domain" description="Rhodopsin" evidence="8">
    <location>
        <begin position="111"/>
        <end position="353"/>
    </location>
</feature>
<feature type="compositionally biased region" description="Polar residues" evidence="6">
    <location>
        <begin position="411"/>
        <end position="424"/>
    </location>
</feature>
<dbReference type="PANTHER" id="PTHR33048">
    <property type="entry name" value="PTH11-LIKE INTEGRAL MEMBRANE PROTEIN (AFU_ORTHOLOGUE AFUA_5G11245)"/>
    <property type="match status" value="1"/>
</dbReference>
<reference evidence="9 10" key="2">
    <citation type="journal article" date="2017" name="Sci. Rep.">
        <title>Ant-infecting Ophiocordyceps genomes reveal a high diversity of potential behavioral manipulation genes and a possible major role for enterotoxins.</title>
        <authorList>
            <person name="de Bekker C."/>
            <person name="Ohm R.A."/>
            <person name="Evans H.C."/>
            <person name="Brachmann A."/>
            <person name="Hughes D.P."/>
        </authorList>
    </citation>
    <scope>NUCLEOTIDE SEQUENCE [LARGE SCALE GENOMIC DNA]</scope>
    <source>
        <strain evidence="9 10">SC16a</strain>
    </source>
</reference>
<dbReference type="PANTHER" id="PTHR33048:SF110">
    <property type="entry name" value="UBID FAMILY DECARBOXYLASE"/>
    <property type="match status" value="1"/>
</dbReference>
<evidence type="ECO:0000256" key="5">
    <source>
        <dbReference type="ARBA" id="ARBA00038359"/>
    </source>
</evidence>
<feature type="region of interest" description="Disordered" evidence="6">
    <location>
        <begin position="448"/>
        <end position="481"/>
    </location>
</feature>
<evidence type="ECO:0000313" key="9">
    <source>
        <dbReference type="EMBL" id="PFH61599.1"/>
    </source>
</evidence>
<name>A0A2A9PJP9_OPHUN</name>
<dbReference type="InterPro" id="IPR052337">
    <property type="entry name" value="SAT4-like"/>
</dbReference>
<gene>
    <name evidence="9" type="ORF">XA68_16860</name>
</gene>
<feature type="compositionally biased region" description="Polar residues" evidence="6">
    <location>
        <begin position="451"/>
        <end position="462"/>
    </location>
</feature>
<comment type="similarity">
    <text evidence="5">Belongs to the SAT4 family.</text>
</comment>
<keyword evidence="2 7" id="KW-0812">Transmembrane</keyword>
<dbReference type="GO" id="GO:0016020">
    <property type="term" value="C:membrane"/>
    <property type="evidence" value="ECO:0007669"/>
    <property type="project" value="UniProtKB-SubCell"/>
</dbReference>
<reference evidence="9 10" key="1">
    <citation type="journal article" date="2015" name="BMC Genomics">
        <title>Gene expression during zombie ant biting behavior reflects the complexity underlying fungal parasitic behavioral manipulation.</title>
        <authorList>
            <person name="de Bekker C."/>
            <person name="Ohm R.A."/>
            <person name="Loreto R.G."/>
            <person name="Sebastian A."/>
            <person name="Albert I."/>
            <person name="Merrow M."/>
            <person name="Brachmann A."/>
            <person name="Hughes D.P."/>
        </authorList>
    </citation>
    <scope>NUCLEOTIDE SEQUENCE [LARGE SCALE GENOMIC DNA]</scope>
    <source>
        <strain evidence="9 10">SC16a</strain>
    </source>
</reference>
<comment type="subcellular location">
    <subcellularLocation>
        <location evidence="1">Membrane</location>
        <topology evidence="1">Multi-pass membrane protein</topology>
    </subcellularLocation>
</comment>